<dbReference type="PANTHER" id="PTHR34298">
    <property type="entry name" value="SEGREGATION AND CONDENSATION PROTEIN B"/>
    <property type="match status" value="1"/>
</dbReference>
<accession>A0A1G1ZB92</accession>
<dbReference type="SUPFAM" id="SSF46785">
    <property type="entry name" value="Winged helix' DNA-binding domain"/>
    <property type="match status" value="2"/>
</dbReference>
<dbReference type="AlphaFoldDB" id="A0A1G1ZB92"/>
<dbReference type="GO" id="GO:0051301">
    <property type="term" value="P:cell division"/>
    <property type="evidence" value="ECO:0007669"/>
    <property type="project" value="UniProtKB-KW"/>
</dbReference>
<evidence type="ECO:0000313" key="6">
    <source>
        <dbReference type="EMBL" id="OGY61912.1"/>
    </source>
</evidence>
<comment type="caution">
    <text evidence="6">The sequence shown here is derived from an EMBL/GenBank/DDBJ whole genome shotgun (WGS) entry which is preliminary data.</text>
</comment>
<name>A0A1G1ZB92_9BACT</name>
<proteinExistence type="predicted"/>
<organism evidence="6 7">
    <name type="scientific">Candidatus Colwellbacteria bacterium RIFCSPLOWO2_12_FULL_46_17</name>
    <dbReference type="NCBI Taxonomy" id="1797695"/>
    <lineage>
        <taxon>Bacteria</taxon>
        <taxon>Candidatus Colwelliibacteriota</taxon>
    </lineage>
</organism>
<dbReference type="Pfam" id="PF04079">
    <property type="entry name" value="SMC_ScpB"/>
    <property type="match status" value="1"/>
</dbReference>
<evidence type="ECO:0000256" key="3">
    <source>
        <dbReference type="ARBA" id="ARBA00022829"/>
    </source>
</evidence>
<evidence type="ECO:0000313" key="7">
    <source>
        <dbReference type="Proteomes" id="UP000177801"/>
    </source>
</evidence>
<reference evidence="6 7" key="1">
    <citation type="journal article" date="2016" name="Nat. Commun.">
        <title>Thousands of microbial genomes shed light on interconnected biogeochemical processes in an aquifer system.</title>
        <authorList>
            <person name="Anantharaman K."/>
            <person name="Brown C.T."/>
            <person name="Hug L.A."/>
            <person name="Sharon I."/>
            <person name="Castelle C.J."/>
            <person name="Probst A.J."/>
            <person name="Thomas B.C."/>
            <person name="Singh A."/>
            <person name="Wilkins M.J."/>
            <person name="Karaoz U."/>
            <person name="Brodie E.L."/>
            <person name="Williams K.H."/>
            <person name="Hubbard S.S."/>
            <person name="Banfield J.F."/>
        </authorList>
    </citation>
    <scope>NUCLEOTIDE SEQUENCE [LARGE SCALE GENOMIC DNA]</scope>
</reference>
<dbReference type="PANTHER" id="PTHR34298:SF2">
    <property type="entry name" value="SEGREGATION AND CONDENSATION PROTEIN B"/>
    <property type="match status" value="1"/>
</dbReference>
<dbReference type="InterPro" id="IPR036390">
    <property type="entry name" value="WH_DNA-bd_sf"/>
</dbReference>
<feature type="region of interest" description="Disordered" evidence="5">
    <location>
        <begin position="178"/>
        <end position="211"/>
    </location>
</feature>
<protein>
    <submittedName>
        <fullName evidence="6">SMC-Scp complex subunit ScpB</fullName>
    </submittedName>
</protein>
<sequence>MDETTIQGKLEALLFLFGEPVKLDKLADVLGLKLKDVEEAVEALTTALKNDDRGLHIIVSEDRVQITTKPVLGPLLSKIAQEELDSNLTPASMETLAIVAYLGPCRRSLVEHIRGVNSSFILRSLLIRGLVERKPDPKRQNTFLYQVSMDFLRHMGVGSTKELPEYEKYKEFTKLFIGGEGDTSEKGDEQSENGSSIEPAGSSSESVEQEL</sequence>
<evidence type="ECO:0000256" key="4">
    <source>
        <dbReference type="ARBA" id="ARBA00023306"/>
    </source>
</evidence>
<dbReference type="Proteomes" id="UP000177801">
    <property type="component" value="Unassembled WGS sequence"/>
</dbReference>
<feature type="compositionally biased region" description="Low complexity" evidence="5">
    <location>
        <begin position="194"/>
        <end position="211"/>
    </location>
</feature>
<evidence type="ECO:0000256" key="2">
    <source>
        <dbReference type="ARBA" id="ARBA00022618"/>
    </source>
</evidence>
<dbReference type="InterPro" id="IPR036388">
    <property type="entry name" value="WH-like_DNA-bd_sf"/>
</dbReference>
<keyword evidence="3" id="KW-0159">Chromosome partition</keyword>
<dbReference type="EMBL" id="MHJD01000036">
    <property type="protein sequence ID" value="OGY61912.1"/>
    <property type="molecule type" value="Genomic_DNA"/>
</dbReference>
<dbReference type="PIRSF" id="PIRSF019345">
    <property type="entry name" value="ScpB"/>
    <property type="match status" value="1"/>
</dbReference>
<gene>
    <name evidence="6" type="ORF">A3G58_02570</name>
</gene>
<dbReference type="Gene3D" id="1.10.10.10">
    <property type="entry name" value="Winged helix-like DNA-binding domain superfamily/Winged helix DNA-binding domain"/>
    <property type="match status" value="2"/>
</dbReference>
<dbReference type="InterPro" id="IPR005234">
    <property type="entry name" value="ScpB_csome_segregation"/>
</dbReference>
<keyword evidence="4" id="KW-0131">Cell cycle</keyword>
<dbReference type="NCBIfam" id="TIGR00281">
    <property type="entry name" value="SMC-Scp complex subunit ScpB"/>
    <property type="match status" value="1"/>
</dbReference>
<evidence type="ECO:0000256" key="5">
    <source>
        <dbReference type="SAM" id="MobiDB-lite"/>
    </source>
</evidence>
<dbReference type="GO" id="GO:0051304">
    <property type="term" value="P:chromosome separation"/>
    <property type="evidence" value="ECO:0007669"/>
    <property type="project" value="InterPro"/>
</dbReference>
<evidence type="ECO:0000256" key="1">
    <source>
        <dbReference type="ARBA" id="ARBA00022490"/>
    </source>
</evidence>
<keyword evidence="1" id="KW-0963">Cytoplasm</keyword>
<keyword evidence="2" id="KW-0132">Cell division</keyword>